<dbReference type="PANTHER" id="PTHR14379:SF6">
    <property type="entry name" value="EMB|CAB71880.1"/>
    <property type="match status" value="1"/>
</dbReference>
<proteinExistence type="predicted"/>
<feature type="region of interest" description="Disordered" evidence="1">
    <location>
        <begin position="709"/>
        <end position="749"/>
    </location>
</feature>
<evidence type="ECO:0000313" key="4">
    <source>
        <dbReference type="Proteomes" id="UP000634136"/>
    </source>
</evidence>
<dbReference type="AlphaFoldDB" id="A0A834X9P6"/>
<feature type="region of interest" description="Disordered" evidence="1">
    <location>
        <begin position="830"/>
        <end position="874"/>
    </location>
</feature>
<sequence>MSRILFSKNLFIFSASFASSSSSIRPLLLQFSHFATSSNYPSSRIRHEEESRKVRVSVWWDFESCNLPADANIYRISHCVTEAVRANGIKGPIQITAFGDVFFLTRAKQEALSSTGIILNHIPTDGKSSADKSLLVDLMYWVSQNPPPAHLFLISGDRDFAGVLHRLRMNNYNILLATPEMPSNVLCSAATIVWHWNSLLKGENLSGKHFNHPPDGPFASWYGHHKVPLEDPFSNGEQSTCLQTEEISELRPIPSYISRKIRRILYSYPRGISITDLQAELDKAEIQLDKDYYGHKKFSRFLFSVGHIKLHLGPGGQLFVVPQKIPESINRGRPVPSTTSFDNEDLNFVATSKLSGEGGNMVKDEAGTPRMALSHEFGVEDVPEKAHQVVNVVNAQVTENQFPPKENEILSSSDVLMEKNGIRNESFVKLKAEDEYAKPTIKEADAGCHTPCSSPVDESMIDKPTGGSTETCSNKFDRRLSFFGWIKSWWQFWRSDENSSYLIARQNKIASNNGDPELLKPNLTLDNSDEPRDIKQTSSHSYEPRDLKRTASHSEEPRDMEQTPSHSKEPELSILKQEVTPAEEQELSESKQTVNCSGEAELFSSSSFWSDMESFIFTSKGSILVSKSRSRENMMQNFQKFGPMILRSLSEDDLLQLVDLLISEKKWLEERPSQTFPFRLTPPDGKSSGDLPHGANGLSSIFLSRTTQGDLQKSSEGDSNKKCQSISHSGVSSPSNGRKHTERRSRTDILADTKKLVSATLRAYPSGINMGIIPDLFLERYGYPLDLKKLGHSKLASLLQTLPGVKVAYCHIFPADRAIIRASGPETTILNTQETNSSDAVFSSDDELSDSYTKDESKDSPLEEFGPVSVRNSN</sequence>
<keyword evidence="4" id="KW-1185">Reference proteome</keyword>
<feature type="domain" description="HTH OST-type" evidence="2">
    <location>
        <begin position="749"/>
        <end position="824"/>
    </location>
</feature>
<evidence type="ECO:0000313" key="3">
    <source>
        <dbReference type="EMBL" id="KAF7840064.1"/>
    </source>
</evidence>
<dbReference type="GO" id="GO:0004540">
    <property type="term" value="F:RNA nuclease activity"/>
    <property type="evidence" value="ECO:0007669"/>
    <property type="project" value="InterPro"/>
</dbReference>
<gene>
    <name evidence="3" type="ORF">G2W53_008546</name>
</gene>
<dbReference type="Gene3D" id="3.30.420.610">
    <property type="entry name" value="LOTUS domain-like"/>
    <property type="match status" value="1"/>
</dbReference>
<dbReference type="GO" id="GO:0010468">
    <property type="term" value="P:regulation of gene expression"/>
    <property type="evidence" value="ECO:0007669"/>
    <property type="project" value="InterPro"/>
</dbReference>
<comment type="caution">
    <text evidence="3">The sequence shown here is derived from an EMBL/GenBank/DDBJ whole genome shotgun (WGS) entry which is preliminary data.</text>
</comment>
<dbReference type="CDD" id="cd10910">
    <property type="entry name" value="PIN_limkain_b1_N_like"/>
    <property type="match status" value="1"/>
</dbReference>
<feature type="domain" description="HTH OST-type" evidence="2">
    <location>
        <begin position="253"/>
        <end position="324"/>
    </location>
</feature>
<feature type="compositionally biased region" description="Polar residues" evidence="1">
    <location>
        <begin position="722"/>
        <end position="736"/>
    </location>
</feature>
<dbReference type="InterPro" id="IPR025605">
    <property type="entry name" value="OST-HTH/LOTUS_dom"/>
</dbReference>
<evidence type="ECO:0000256" key="1">
    <source>
        <dbReference type="SAM" id="MobiDB-lite"/>
    </source>
</evidence>
<dbReference type="Pfam" id="PF14418">
    <property type="entry name" value="OHA"/>
    <property type="match status" value="1"/>
</dbReference>
<feature type="region of interest" description="Disordered" evidence="1">
    <location>
        <begin position="511"/>
        <end position="572"/>
    </location>
</feature>
<dbReference type="Gene3D" id="3.40.50.1010">
    <property type="entry name" value="5'-nuclease"/>
    <property type="match status" value="1"/>
</dbReference>
<evidence type="ECO:0000259" key="2">
    <source>
        <dbReference type="PROSITE" id="PS51644"/>
    </source>
</evidence>
<dbReference type="InterPro" id="IPR025677">
    <property type="entry name" value="OST-HTH-assoc_dom"/>
</dbReference>
<dbReference type="CDD" id="cd08824">
    <property type="entry name" value="LOTUS"/>
    <property type="match status" value="1"/>
</dbReference>
<dbReference type="Pfam" id="PF01936">
    <property type="entry name" value="NYN"/>
    <property type="match status" value="1"/>
</dbReference>
<protein>
    <recommendedName>
        <fullName evidence="2">HTH OST-type domain-containing protein</fullName>
    </recommendedName>
</protein>
<name>A0A834X9P6_9FABA</name>
<dbReference type="GO" id="GO:0005777">
    <property type="term" value="C:peroxisome"/>
    <property type="evidence" value="ECO:0007669"/>
    <property type="project" value="InterPro"/>
</dbReference>
<dbReference type="OrthoDB" id="549353at2759"/>
<feature type="compositionally biased region" description="Polar residues" evidence="1">
    <location>
        <begin position="830"/>
        <end position="841"/>
    </location>
</feature>
<dbReference type="InterPro" id="IPR041966">
    <property type="entry name" value="LOTUS-like"/>
</dbReference>
<dbReference type="EMBL" id="JAAIUW010000003">
    <property type="protein sequence ID" value="KAF7840064.1"/>
    <property type="molecule type" value="Genomic_DNA"/>
</dbReference>
<dbReference type="PANTHER" id="PTHR14379">
    <property type="entry name" value="LIMKAIN B LKAP"/>
    <property type="match status" value="1"/>
</dbReference>
<organism evidence="3 4">
    <name type="scientific">Senna tora</name>
    <dbReference type="NCBI Taxonomy" id="362788"/>
    <lineage>
        <taxon>Eukaryota</taxon>
        <taxon>Viridiplantae</taxon>
        <taxon>Streptophyta</taxon>
        <taxon>Embryophyta</taxon>
        <taxon>Tracheophyta</taxon>
        <taxon>Spermatophyta</taxon>
        <taxon>Magnoliopsida</taxon>
        <taxon>eudicotyledons</taxon>
        <taxon>Gunneridae</taxon>
        <taxon>Pentapetalae</taxon>
        <taxon>rosids</taxon>
        <taxon>fabids</taxon>
        <taxon>Fabales</taxon>
        <taxon>Fabaceae</taxon>
        <taxon>Caesalpinioideae</taxon>
        <taxon>Cassia clade</taxon>
        <taxon>Senna</taxon>
    </lineage>
</organism>
<accession>A0A834X9P6</accession>
<feature type="compositionally biased region" description="Basic and acidic residues" evidence="1">
    <location>
        <begin position="852"/>
        <end position="861"/>
    </location>
</feature>
<dbReference type="Proteomes" id="UP000634136">
    <property type="component" value="Unassembled WGS sequence"/>
</dbReference>
<feature type="compositionally biased region" description="Basic and acidic residues" evidence="1">
    <location>
        <begin position="542"/>
        <end position="571"/>
    </location>
</feature>
<dbReference type="InterPro" id="IPR021139">
    <property type="entry name" value="NYN"/>
</dbReference>
<reference evidence="3" key="1">
    <citation type="submission" date="2020-09" db="EMBL/GenBank/DDBJ databases">
        <title>Genome-Enabled Discovery of Anthraquinone Biosynthesis in Senna tora.</title>
        <authorList>
            <person name="Kang S.-H."/>
            <person name="Pandey R.P."/>
            <person name="Lee C.-M."/>
            <person name="Sim J.-S."/>
            <person name="Jeong J.-T."/>
            <person name="Choi B.-S."/>
            <person name="Jung M."/>
            <person name="Ginzburg D."/>
            <person name="Zhao K."/>
            <person name="Won S.Y."/>
            <person name="Oh T.-J."/>
            <person name="Yu Y."/>
            <person name="Kim N.-H."/>
            <person name="Lee O.R."/>
            <person name="Lee T.-H."/>
            <person name="Bashyal P."/>
            <person name="Kim T.-S."/>
            <person name="Lee W.-H."/>
            <person name="Kawkins C."/>
            <person name="Kim C.-K."/>
            <person name="Kim J.S."/>
            <person name="Ahn B.O."/>
            <person name="Rhee S.Y."/>
            <person name="Sohng J.K."/>
        </authorList>
    </citation>
    <scope>NUCLEOTIDE SEQUENCE</scope>
    <source>
        <tissue evidence="3">Leaf</tissue>
    </source>
</reference>
<dbReference type="PROSITE" id="PS51644">
    <property type="entry name" value="HTH_OST"/>
    <property type="match status" value="2"/>
</dbReference>
<dbReference type="InterPro" id="IPR024768">
    <property type="entry name" value="Marf1"/>
</dbReference>
<dbReference type="Pfam" id="PF12872">
    <property type="entry name" value="OST-HTH"/>
    <property type="match status" value="2"/>
</dbReference>